<organism evidence="2 3">
    <name type="scientific">Streptomyces montanisoli</name>
    <dbReference type="NCBI Taxonomy" id="2798581"/>
    <lineage>
        <taxon>Bacteria</taxon>
        <taxon>Bacillati</taxon>
        <taxon>Actinomycetota</taxon>
        <taxon>Actinomycetes</taxon>
        <taxon>Kitasatosporales</taxon>
        <taxon>Streptomycetaceae</taxon>
        <taxon>Streptomyces</taxon>
    </lineage>
</organism>
<proteinExistence type="predicted"/>
<reference evidence="2" key="1">
    <citation type="submission" date="2021-03" db="EMBL/GenBank/DDBJ databases">
        <title>Whole genome sequence of Streptomyces bomunensis MMS17-BM035.</title>
        <authorList>
            <person name="Lee J.H."/>
        </authorList>
    </citation>
    <scope>NUCLEOTIDE SEQUENCE</scope>
    <source>
        <strain evidence="2">MMS17-BM035</strain>
    </source>
</reference>
<keyword evidence="1" id="KW-0732">Signal</keyword>
<evidence type="ECO:0000256" key="1">
    <source>
        <dbReference type="SAM" id="SignalP"/>
    </source>
</evidence>
<evidence type="ECO:0000313" key="3">
    <source>
        <dbReference type="Proteomes" id="UP000670475"/>
    </source>
</evidence>
<comment type="caution">
    <text evidence="2">The sequence shown here is derived from an EMBL/GenBank/DDBJ whole genome shotgun (WGS) entry which is preliminary data.</text>
</comment>
<feature type="signal peptide" evidence="1">
    <location>
        <begin position="1"/>
        <end position="30"/>
    </location>
</feature>
<accession>A0A940MCK7</accession>
<dbReference type="EMBL" id="JAGIQL010000030">
    <property type="protein sequence ID" value="MBP0457901.1"/>
    <property type="molecule type" value="Genomic_DNA"/>
</dbReference>
<feature type="chain" id="PRO_5039154335" description="Lipoprotein" evidence="1">
    <location>
        <begin position="31"/>
        <end position="319"/>
    </location>
</feature>
<dbReference type="RefSeq" id="WP_209339657.1">
    <property type="nucleotide sequence ID" value="NZ_JAGIQL010000030.1"/>
</dbReference>
<evidence type="ECO:0000313" key="2">
    <source>
        <dbReference type="EMBL" id="MBP0457901.1"/>
    </source>
</evidence>
<keyword evidence="3" id="KW-1185">Reference proteome</keyword>
<evidence type="ECO:0008006" key="4">
    <source>
        <dbReference type="Google" id="ProtNLM"/>
    </source>
</evidence>
<dbReference type="Proteomes" id="UP000670475">
    <property type="component" value="Unassembled WGS sequence"/>
</dbReference>
<name>A0A940MCK7_9ACTN</name>
<dbReference type="AlphaFoldDB" id="A0A940MCK7"/>
<protein>
    <recommendedName>
        <fullName evidence="4">Lipoprotein</fullName>
    </recommendedName>
</protein>
<sequence length="319" mass="33174">MTRPHVRSGCRGLVSAGAACALALPLAACGGGSHHDSALPARTPAAALSSASATPTVSAAEYDTSLAAALGPLDRSLRAVDRAKTDSALTHALGDAAAASTTAAESVGSADTPDAAVAGNTRLAQALRDLGDGLRSARGTGDRCATSPRVEMGTGTYLQSVRDAQKALSTLGYTAPLTLPRTARAQHRRLSNGHFIKDSRRSGLGRLTIDNDSDSDAVISVGKGRSVSFMVYVRENHKVTVRGVRNGSYTVYFTTDSDWSAGKESFTRDCRFQKFDDRAKFSTRSVTGGTQYDVLTFSLGLTPLGNATTSEVPAGDFPS</sequence>
<gene>
    <name evidence="2" type="ORF">JFN87_10365</name>
</gene>